<keyword evidence="4" id="KW-0969">Cilium</keyword>
<evidence type="ECO:0000256" key="4">
    <source>
        <dbReference type="ARBA" id="ARBA00023069"/>
    </source>
</evidence>
<dbReference type="PATRIC" id="fig|1177179.3.peg.1220"/>
<dbReference type="Pfam" id="PF20611">
    <property type="entry name" value="DUF6801"/>
    <property type="match status" value="1"/>
</dbReference>
<dbReference type="GO" id="GO:0005737">
    <property type="term" value="C:cytoplasm"/>
    <property type="evidence" value="ECO:0007669"/>
    <property type="project" value="UniProtKB-SubCell"/>
</dbReference>
<comment type="subcellular location">
    <subcellularLocation>
        <location evidence="1">Cell projection</location>
        <location evidence="1">Cilium</location>
    </subcellularLocation>
    <subcellularLocation>
        <location evidence="2">Cytoplasm</location>
    </subcellularLocation>
</comment>
<gene>
    <name evidence="9" type="ORF">A11A3_06066</name>
</gene>
<evidence type="ECO:0000259" key="8">
    <source>
        <dbReference type="Pfam" id="PF22544"/>
    </source>
</evidence>
<evidence type="ECO:0000256" key="1">
    <source>
        <dbReference type="ARBA" id="ARBA00004138"/>
    </source>
</evidence>
<evidence type="ECO:0000259" key="6">
    <source>
        <dbReference type="Pfam" id="PF20611"/>
    </source>
</evidence>
<evidence type="ECO:0000259" key="7">
    <source>
        <dbReference type="Pfam" id="PF22073"/>
    </source>
</evidence>
<dbReference type="Pfam" id="PF22073">
    <property type="entry name" value="Cep192_D4"/>
    <property type="match status" value="1"/>
</dbReference>
<dbReference type="Pfam" id="PF22544">
    <property type="entry name" value="HYDIN_VesB_CFA65-like_Ig"/>
    <property type="match status" value="1"/>
</dbReference>
<name>L0WDD0_9GAMM</name>
<dbReference type="AlphaFoldDB" id="L0WDD0"/>
<dbReference type="InterPro" id="IPR046542">
    <property type="entry name" value="DUF6801"/>
</dbReference>
<evidence type="ECO:0000256" key="2">
    <source>
        <dbReference type="ARBA" id="ARBA00004496"/>
    </source>
</evidence>
<feature type="domain" description="DUF6801" evidence="6">
    <location>
        <begin position="36"/>
        <end position="192"/>
    </location>
</feature>
<protein>
    <recommendedName>
        <fullName evidence="11">Abnormal spindle-like microcephaly-associated protein ASH domain-containing protein</fullName>
    </recommendedName>
</protein>
<feature type="domain" description="Cep192/Spd-2-like" evidence="7">
    <location>
        <begin position="312"/>
        <end position="414"/>
    </location>
</feature>
<comment type="caution">
    <text evidence="9">The sequence shown here is derived from an EMBL/GenBank/DDBJ whole genome shotgun (WGS) entry which is preliminary data.</text>
</comment>
<accession>L0WDD0</accession>
<dbReference type="EMBL" id="AMRJ01000006">
    <property type="protein sequence ID" value="EKF74996.1"/>
    <property type="molecule type" value="Genomic_DNA"/>
</dbReference>
<sequence>MFMDEITKRIVISLLAGLLMAMASIARGEPVSANFDYTCVFPLLEEQAIKVHIDSDMPSTVTAGQSTGAFDIQATATVSTGAWNGLDFVGTHTLKGSVSASASVSATGLELPLTLPLSLEDRLLPDQAGPFTMSASGSTPALTFGPANAGDVTIRVGDLVLALAPQDNQGQPTGLGQFESECRLDAGQDGVLHRFTVVVPPAHPQIDVSPGTLSFDQVQIGLNKTLAVTVRNVGGAALGISSIELDGPDSSQFLLSHDCTTLLSGDQCQVQVTFVPNTDGNAEATLRVHSDDPQRPDMAVAVTGSGQMAPRPHITSQPSSLDFKQVGVGQTKQQTLLLANAGTDVLLVSSVTLSGGDAQLFSQQNLCSAIDPNGSCEVTVSFTPDSPGDKAAELVIASSDPDQPLLNVPVSGSGQSQQTDLDFQLSGESSLQGRVSLPLDGHIRGTVDATNGLFSAQMEFEPSRQHVRLVSFLRSVTLDADFLLQPVNDVNGSLTDSIMHLQFDANLQLSNLKLRLFGVPLSLGKVGQCRTRESAHLSLATPTGEDFDMNDGRRLTGRYAMPPLSDCGVMTDVINLLVAGANNSITLMMSPPSQLLSTTSATDSERSF</sequence>
<dbReference type="Gene3D" id="2.60.40.10">
    <property type="entry name" value="Immunoglobulins"/>
    <property type="match status" value="2"/>
</dbReference>
<dbReference type="NCBIfam" id="NF012200">
    <property type="entry name" value="choice_anch_D"/>
    <property type="match status" value="2"/>
</dbReference>
<dbReference type="Proteomes" id="UP000010164">
    <property type="component" value="Unassembled WGS sequence"/>
</dbReference>
<proteinExistence type="predicted"/>
<dbReference type="STRING" id="1177179.A11A3_06066"/>
<feature type="domain" description="HYDIN/VesB/CFA65-like Ig-like" evidence="8">
    <location>
        <begin position="204"/>
        <end position="304"/>
    </location>
</feature>
<evidence type="ECO:0008006" key="11">
    <source>
        <dbReference type="Google" id="ProtNLM"/>
    </source>
</evidence>
<dbReference type="InterPro" id="IPR013783">
    <property type="entry name" value="Ig-like_fold"/>
</dbReference>
<evidence type="ECO:0000256" key="3">
    <source>
        <dbReference type="ARBA" id="ARBA00022490"/>
    </source>
</evidence>
<dbReference type="OrthoDB" id="6056921at2"/>
<reference evidence="9 10" key="1">
    <citation type="journal article" date="2012" name="J. Bacteriol.">
        <title>Genome Sequence of the Alkane-Degrading Bacterium Alcanivorax hongdengensis Type Strain A-11-3.</title>
        <authorList>
            <person name="Lai Q."/>
            <person name="Shao Z."/>
        </authorList>
    </citation>
    <scope>NUCLEOTIDE SEQUENCE [LARGE SCALE GENOMIC DNA]</scope>
    <source>
        <strain evidence="9 10">A-11-3</strain>
    </source>
</reference>
<organism evidence="9 10">
    <name type="scientific">Alcanivorax hongdengensis A-11-3</name>
    <dbReference type="NCBI Taxonomy" id="1177179"/>
    <lineage>
        <taxon>Bacteria</taxon>
        <taxon>Pseudomonadati</taxon>
        <taxon>Pseudomonadota</taxon>
        <taxon>Gammaproteobacteria</taxon>
        <taxon>Oceanospirillales</taxon>
        <taxon>Alcanivoracaceae</taxon>
        <taxon>Alcanivorax</taxon>
    </lineage>
</organism>
<dbReference type="InterPro" id="IPR053879">
    <property type="entry name" value="HYDIN_VesB_CFA65-like_Ig"/>
</dbReference>
<evidence type="ECO:0000256" key="5">
    <source>
        <dbReference type="ARBA" id="ARBA00023273"/>
    </source>
</evidence>
<dbReference type="eggNOG" id="COG3386">
    <property type="taxonomic scope" value="Bacteria"/>
</dbReference>
<keyword evidence="5" id="KW-0966">Cell projection</keyword>
<keyword evidence="3" id="KW-0963">Cytoplasm</keyword>
<dbReference type="InterPro" id="IPR054090">
    <property type="entry name" value="Cep192_Spd-2-like_dom"/>
</dbReference>
<evidence type="ECO:0000313" key="9">
    <source>
        <dbReference type="EMBL" id="EKF74996.1"/>
    </source>
</evidence>
<keyword evidence="10" id="KW-1185">Reference proteome</keyword>
<evidence type="ECO:0000313" key="10">
    <source>
        <dbReference type="Proteomes" id="UP000010164"/>
    </source>
</evidence>